<dbReference type="RefSeq" id="WP_103082259.1">
    <property type="nucleotide sequence ID" value="NZ_CP021850.1"/>
</dbReference>
<dbReference type="KEGG" id="cthd:CDO33_12560"/>
<dbReference type="AlphaFoldDB" id="A0A2K2FEW6"/>
<dbReference type="CDD" id="cd02440">
    <property type="entry name" value="AdoMet_MTases"/>
    <property type="match status" value="1"/>
</dbReference>
<feature type="domain" description="Methyltransferase" evidence="3">
    <location>
        <begin position="40"/>
        <end position="133"/>
    </location>
</feature>
<keyword evidence="5" id="KW-1185">Reference proteome</keyword>
<accession>A0A2K2FEW6</accession>
<gene>
    <name evidence="4" type="ORF">CDQ84_13490</name>
</gene>
<dbReference type="OrthoDB" id="9784101at2"/>
<keyword evidence="2" id="KW-0808">Transferase</keyword>
<dbReference type="InterPro" id="IPR029063">
    <property type="entry name" value="SAM-dependent_MTases_sf"/>
</dbReference>
<name>A0A2K2FEW6_9CLOT</name>
<dbReference type="PANTHER" id="PTHR43861:SF1">
    <property type="entry name" value="TRANS-ACONITATE 2-METHYLTRANSFERASE"/>
    <property type="match status" value="1"/>
</dbReference>
<evidence type="ECO:0000259" key="3">
    <source>
        <dbReference type="Pfam" id="PF13649"/>
    </source>
</evidence>
<dbReference type="Proteomes" id="UP000236151">
    <property type="component" value="Unassembled WGS sequence"/>
</dbReference>
<keyword evidence="1" id="KW-0489">Methyltransferase</keyword>
<reference evidence="4 5" key="1">
    <citation type="submission" date="2017-06" db="EMBL/GenBank/DDBJ databases">
        <title>Investigating the central metabolism of Clostridium thermosuccinogenes.</title>
        <authorList>
            <person name="Koendjbiharie J.G."/>
            <person name="van Kranenburg R."/>
        </authorList>
    </citation>
    <scope>NUCLEOTIDE SEQUENCE [LARGE SCALE GENOMIC DNA]</scope>
    <source>
        <strain evidence="4 5">DSM 5806</strain>
    </source>
</reference>
<dbReference type="GO" id="GO:0008168">
    <property type="term" value="F:methyltransferase activity"/>
    <property type="evidence" value="ECO:0007669"/>
    <property type="project" value="UniProtKB-KW"/>
</dbReference>
<dbReference type="EMBL" id="NIOJ01000038">
    <property type="protein sequence ID" value="PNT97327.1"/>
    <property type="molecule type" value="Genomic_DNA"/>
</dbReference>
<evidence type="ECO:0000256" key="2">
    <source>
        <dbReference type="ARBA" id="ARBA00022679"/>
    </source>
</evidence>
<sequence>MKYEPTRLEIFLTRLAFFFCGRTVYQAFADRLPLEGGEQVLDFGSGMGTVAYYAAKKLPHGQLTCLDISERWLSVCRKTLRSYGNIIYLHWESPSLAKESFDVAYCHFVLHDISDSELERVIPELAGSLKNGGVLVFREPLNETEKLRIIKRLIEQNRLFPKDSRITDIPMMGNALECVYIKQ</sequence>
<dbReference type="PANTHER" id="PTHR43861">
    <property type="entry name" value="TRANS-ACONITATE 2-METHYLTRANSFERASE-RELATED"/>
    <property type="match status" value="1"/>
</dbReference>
<evidence type="ECO:0000313" key="4">
    <source>
        <dbReference type="EMBL" id="PNT97327.1"/>
    </source>
</evidence>
<evidence type="ECO:0000313" key="5">
    <source>
        <dbReference type="Proteomes" id="UP000236151"/>
    </source>
</evidence>
<dbReference type="GO" id="GO:0032259">
    <property type="term" value="P:methylation"/>
    <property type="evidence" value="ECO:0007669"/>
    <property type="project" value="UniProtKB-KW"/>
</dbReference>
<organism evidence="4 5">
    <name type="scientific">Clostridium thermosuccinogenes</name>
    <dbReference type="NCBI Taxonomy" id="84032"/>
    <lineage>
        <taxon>Bacteria</taxon>
        <taxon>Bacillati</taxon>
        <taxon>Bacillota</taxon>
        <taxon>Clostridia</taxon>
        <taxon>Eubacteriales</taxon>
        <taxon>Clostridiaceae</taxon>
        <taxon>Clostridium</taxon>
    </lineage>
</organism>
<protein>
    <recommendedName>
        <fullName evidence="3">Methyltransferase domain-containing protein</fullName>
    </recommendedName>
</protein>
<proteinExistence type="predicted"/>
<dbReference type="Gene3D" id="3.40.50.150">
    <property type="entry name" value="Vaccinia Virus protein VP39"/>
    <property type="match status" value="1"/>
</dbReference>
<comment type="caution">
    <text evidence="4">The sequence shown here is derived from an EMBL/GenBank/DDBJ whole genome shotgun (WGS) entry which is preliminary data.</text>
</comment>
<evidence type="ECO:0000256" key="1">
    <source>
        <dbReference type="ARBA" id="ARBA00022603"/>
    </source>
</evidence>
<dbReference type="InterPro" id="IPR041698">
    <property type="entry name" value="Methyltransf_25"/>
</dbReference>
<dbReference type="Pfam" id="PF13649">
    <property type="entry name" value="Methyltransf_25"/>
    <property type="match status" value="1"/>
</dbReference>
<dbReference type="SUPFAM" id="SSF53335">
    <property type="entry name" value="S-adenosyl-L-methionine-dependent methyltransferases"/>
    <property type="match status" value="1"/>
</dbReference>